<dbReference type="Proteomes" id="UP000182015">
    <property type="component" value="Unassembled WGS sequence"/>
</dbReference>
<proteinExistence type="predicted"/>
<dbReference type="SMART" id="SM00479">
    <property type="entry name" value="EXOIII"/>
    <property type="match status" value="1"/>
</dbReference>
<evidence type="ECO:0000259" key="1">
    <source>
        <dbReference type="SMART" id="SM00479"/>
    </source>
</evidence>
<keyword evidence="3" id="KW-1185">Reference proteome</keyword>
<reference evidence="3" key="1">
    <citation type="submission" date="2016-06" db="EMBL/GenBank/DDBJ databases">
        <authorList>
            <person name="de Vries S.P.W."/>
            <person name="Hadjirin N.F."/>
            <person name="Lay E.M."/>
            <person name="Zadoks R.N."/>
            <person name="Peacock S.J."/>
            <person name="Parkhill J."/>
            <person name="Grant A.J."/>
            <person name="Mcdougall S."/>
            <person name="Holmes M.A."/>
        </authorList>
    </citation>
    <scope>NUCLEOTIDE SEQUENCE [LARGE SCALE GENOMIC DNA]</scope>
    <source>
        <strain evidence="3">NZ1587</strain>
    </source>
</reference>
<name>A0A1L8MLX2_9STRE</name>
<evidence type="ECO:0000313" key="2">
    <source>
        <dbReference type="EMBL" id="OJF71726.1"/>
    </source>
</evidence>
<dbReference type="NCBIfam" id="NF005570">
    <property type="entry name" value="PRK07247.1"/>
    <property type="match status" value="1"/>
</dbReference>
<dbReference type="STRING" id="1856638.A9Q68_06985"/>
<accession>A0A1L8MLX2</accession>
<feature type="domain" description="Exonuclease" evidence="1">
    <location>
        <begin position="6"/>
        <end position="171"/>
    </location>
</feature>
<evidence type="ECO:0000313" key="3">
    <source>
        <dbReference type="Proteomes" id="UP000182015"/>
    </source>
</evidence>
<dbReference type="RefSeq" id="WP_071793979.1">
    <property type="nucleotide sequence ID" value="NZ_LZDD01000002.1"/>
</dbReference>
<dbReference type="Pfam" id="PF00929">
    <property type="entry name" value="RNase_T"/>
    <property type="match status" value="1"/>
</dbReference>
<dbReference type="GO" id="GO:0005829">
    <property type="term" value="C:cytosol"/>
    <property type="evidence" value="ECO:0007669"/>
    <property type="project" value="TreeGrafter"/>
</dbReference>
<dbReference type="Gene3D" id="3.30.420.10">
    <property type="entry name" value="Ribonuclease H-like superfamily/Ribonuclease H"/>
    <property type="match status" value="1"/>
</dbReference>
<dbReference type="InterPro" id="IPR036397">
    <property type="entry name" value="RNaseH_sf"/>
</dbReference>
<comment type="caution">
    <text evidence="2">The sequence shown here is derived from an EMBL/GenBank/DDBJ whole genome shotgun (WGS) entry which is preliminary data.</text>
</comment>
<dbReference type="AlphaFoldDB" id="A0A1L8MLX2"/>
<gene>
    <name evidence="2" type="ORF">A9Q68_06985</name>
</gene>
<dbReference type="GO" id="GO:0003676">
    <property type="term" value="F:nucleic acid binding"/>
    <property type="evidence" value="ECO:0007669"/>
    <property type="project" value="InterPro"/>
</dbReference>
<dbReference type="GO" id="GO:0008408">
    <property type="term" value="F:3'-5' exonuclease activity"/>
    <property type="evidence" value="ECO:0007669"/>
    <property type="project" value="TreeGrafter"/>
</dbReference>
<dbReference type="PANTHER" id="PTHR30231:SF41">
    <property type="entry name" value="DNA POLYMERASE III SUBUNIT EPSILON"/>
    <property type="match status" value="1"/>
</dbReference>
<dbReference type="SUPFAM" id="SSF53098">
    <property type="entry name" value="Ribonuclease H-like"/>
    <property type="match status" value="1"/>
</dbReference>
<dbReference type="EMBL" id="LZDD01000002">
    <property type="protein sequence ID" value="OJF71726.1"/>
    <property type="molecule type" value="Genomic_DNA"/>
</dbReference>
<dbReference type="InterPro" id="IPR013520">
    <property type="entry name" value="Ribonucl_H"/>
</dbReference>
<protein>
    <submittedName>
        <fullName evidence="2">DNA polymerase III subunit epsilon</fullName>
    </submittedName>
</protein>
<sequence>MENLTQYIAFDLEFNTVDEVSHLIQLSAVKMDQHEEVDRFDTYVYTDVPLQSFINGLTGITADKIARAPKVDTVLADFKEFVGDYPLIGYNSQKSDLPILAENGLDLNGQYQVDLYDQAFERRSTDLNGISNLKLTNVASFLGIKGKGHNSLEDARMTARVYETFLELDDNKQYLNQQEEVASNNPFAGLGGFFD</sequence>
<organism evidence="2 3">
    <name type="scientific">Streptococcus bovimastitidis</name>
    <dbReference type="NCBI Taxonomy" id="1856638"/>
    <lineage>
        <taxon>Bacteria</taxon>
        <taxon>Bacillati</taxon>
        <taxon>Bacillota</taxon>
        <taxon>Bacilli</taxon>
        <taxon>Lactobacillales</taxon>
        <taxon>Streptococcaceae</taxon>
        <taxon>Streptococcus</taxon>
    </lineage>
</organism>
<dbReference type="OrthoDB" id="9804290at2"/>
<dbReference type="CDD" id="cd06127">
    <property type="entry name" value="DEDDh"/>
    <property type="match status" value="1"/>
</dbReference>
<dbReference type="PANTHER" id="PTHR30231">
    <property type="entry name" value="DNA POLYMERASE III SUBUNIT EPSILON"/>
    <property type="match status" value="1"/>
</dbReference>
<dbReference type="GO" id="GO:0045004">
    <property type="term" value="P:DNA replication proofreading"/>
    <property type="evidence" value="ECO:0007669"/>
    <property type="project" value="TreeGrafter"/>
</dbReference>
<dbReference type="InterPro" id="IPR012337">
    <property type="entry name" value="RNaseH-like_sf"/>
</dbReference>